<dbReference type="InterPro" id="IPR014719">
    <property type="entry name" value="Ribosomal_bL12_C/ClpS-like"/>
</dbReference>
<evidence type="ECO:0000256" key="4">
    <source>
        <dbReference type="HAMAP-Rule" id="MF_00368"/>
    </source>
</evidence>
<evidence type="ECO:0000256" key="1">
    <source>
        <dbReference type="ARBA" id="ARBA00007197"/>
    </source>
</evidence>
<dbReference type="HAMAP" id="MF_00368">
    <property type="entry name" value="Ribosomal_bL12"/>
    <property type="match status" value="1"/>
</dbReference>
<organism evidence="8 9">
    <name type="scientific">Candidatus Roizmanbacteria bacterium RIFCSPHIGHO2_12_FULL_44_10</name>
    <dbReference type="NCBI Taxonomy" id="1802054"/>
    <lineage>
        <taxon>Bacteria</taxon>
        <taxon>Candidatus Roizmaniibacteriota</taxon>
    </lineage>
</organism>
<dbReference type="FunFam" id="3.30.1390.10:FF:000001">
    <property type="entry name" value="50S ribosomal protein L7/L12"/>
    <property type="match status" value="1"/>
</dbReference>
<sequence>MKPEVKAKPKAASANVEKIAKEIEGLTALELSELAGHLEDVFGVTAMPAMAAMPAGAGGADAGQAEEKTTFSVVLADAGSNKLGVIKAVREVKPELGLMDAKKLVESAPKEILAGAKKEDAEAAKKKIEEAGGKVELK</sequence>
<feature type="domain" description="Large ribosomal subunit protein bL12 C-terminal" evidence="6">
    <location>
        <begin position="71"/>
        <end position="138"/>
    </location>
</feature>
<evidence type="ECO:0000256" key="3">
    <source>
        <dbReference type="ARBA" id="ARBA00023274"/>
    </source>
</evidence>
<dbReference type="GO" id="GO:0003735">
    <property type="term" value="F:structural constituent of ribosome"/>
    <property type="evidence" value="ECO:0007669"/>
    <property type="project" value="InterPro"/>
</dbReference>
<dbReference type="Gene3D" id="3.30.1390.10">
    <property type="match status" value="1"/>
</dbReference>
<dbReference type="Gene3D" id="1.20.5.710">
    <property type="entry name" value="Single helix bin"/>
    <property type="match status" value="1"/>
</dbReference>
<evidence type="ECO:0000259" key="6">
    <source>
        <dbReference type="Pfam" id="PF00542"/>
    </source>
</evidence>
<evidence type="ECO:0000256" key="2">
    <source>
        <dbReference type="ARBA" id="ARBA00022980"/>
    </source>
</evidence>
<comment type="function">
    <text evidence="4">Forms part of the ribosomal stalk which helps the ribosome interact with GTP-bound translation factors. Is thus essential for accurate translation.</text>
</comment>
<keyword evidence="2 4" id="KW-0689">Ribosomal protein</keyword>
<dbReference type="InterPro" id="IPR000206">
    <property type="entry name" value="Ribosomal_bL12"/>
</dbReference>
<gene>
    <name evidence="4" type="primary">rplL</name>
    <name evidence="8" type="ORF">A3F34_03085</name>
</gene>
<dbReference type="GO" id="GO:0006412">
    <property type="term" value="P:translation"/>
    <property type="evidence" value="ECO:0007669"/>
    <property type="project" value="UniProtKB-UniRule"/>
</dbReference>
<dbReference type="SUPFAM" id="SSF48300">
    <property type="entry name" value="Ribosomal protein L7/12, oligomerisation (N-terminal) domain"/>
    <property type="match status" value="1"/>
</dbReference>
<dbReference type="Pfam" id="PF16320">
    <property type="entry name" value="Ribosomal_L12_N"/>
    <property type="match status" value="1"/>
</dbReference>
<name>A0A1F7I5V0_9BACT</name>
<dbReference type="NCBIfam" id="TIGR00855">
    <property type="entry name" value="L12"/>
    <property type="match status" value="1"/>
</dbReference>
<accession>A0A1F7I5V0</accession>
<dbReference type="PANTHER" id="PTHR45987:SF4">
    <property type="entry name" value="LARGE RIBOSOMAL SUBUNIT PROTEIN BL12M"/>
    <property type="match status" value="1"/>
</dbReference>
<dbReference type="Proteomes" id="UP000179024">
    <property type="component" value="Unassembled WGS sequence"/>
</dbReference>
<protein>
    <recommendedName>
        <fullName evidence="4">Large ribosomal subunit protein bL12</fullName>
    </recommendedName>
</protein>
<evidence type="ECO:0000259" key="7">
    <source>
        <dbReference type="Pfam" id="PF16320"/>
    </source>
</evidence>
<dbReference type="GO" id="GO:0003729">
    <property type="term" value="F:mRNA binding"/>
    <property type="evidence" value="ECO:0007669"/>
    <property type="project" value="TreeGrafter"/>
</dbReference>
<dbReference type="InterPro" id="IPR036235">
    <property type="entry name" value="Ribosomal_bL12_oligo_N_sf"/>
</dbReference>
<feature type="region of interest" description="Disordered" evidence="5">
    <location>
        <begin position="116"/>
        <end position="138"/>
    </location>
</feature>
<comment type="caution">
    <text evidence="8">The sequence shown here is derived from an EMBL/GenBank/DDBJ whole genome shotgun (WGS) entry which is preliminary data.</text>
</comment>
<evidence type="ECO:0000313" key="8">
    <source>
        <dbReference type="EMBL" id="OGK38744.1"/>
    </source>
</evidence>
<keyword evidence="3 4" id="KW-0687">Ribonucleoprotein</keyword>
<reference evidence="8 9" key="1">
    <citation type="journal article" date="2016" name="Nat. Commun.">
        <title>Thousands of microbial genomes shed light on interconnected biogeochemical processes in an aquifer system.</title>
        <authorList>
            <person name="Anantharaman K."/>
            <person name="Brown C.T."/>
            <person name="Hug L.A."/>
            <person name="Sharon I."/>
            <person name="Castelle C.J."/>
            <person name="Probst A.J."/>
            <person name="Thomas B.C."/>
            <person name="Singh A."/>
            <person name="Wilkins M.J."/>
            <person name="Karaoz U."/>
            <person name="Brodie E.L."/>
            <person name="Williams K.H."/>
            <person name="Hubbard S.S."/>
            <person name="Banfield J.F."/>
        </authorList>
    </citation>
    <scope>NUCLEOTIDE SEQUENCE [LARGE SCALE GENOMIC DNA]</scope>
</reference>
<dbReference type="AlphaFoldDB" id="A0A1F7I5V0"/>
<dbReference type="InterPro" id="IPR013823">
    <property type="entry name" value="Ribosomal_bL12_C"/>
</dbReference>
<dbReference type="EMBL" id="MGAE01000048">
    <property type="protein sequence ID" value="OGK38744.1"/>
    <property type="molecule type" value="Genomic_DNA"/>
</dbReference>
<dbReference type="InterPro" id="IPR008932">
    <property type="entry name" value="Ribosomal_bL12_oligo"/>
</dbReference>
<evidence type="ECO:0000256" key="5">
    <source>
        <dbReference type="SAM" id="MobiDB-lite"/>
    </source>
</evidence>
<evidence type="ECO:0000313" key="9">
    <source>
        <dbReference type="Proteomes" id="UP000179024"/>
    </source>
</evidence>
<comment type="similarity">
    <text evidence="1 4">Belongs to the bacterial ribosomal protein bL12 family.</text>
</comment>
<dbReference type="PANTHER" id="PTHR45987">
    <property type="entry name" value="39S RIBOSOMAL PROTEIN L12"/>
    <property type="match status" value="1"/>
</dbReference>
<dbReference type="GO" id="GO:0022625">
    <property type="term" value="C:cytosolic large ribosomal subunit"/>
    <property type="evidence" value="ECO:0007669"/>
    <property type="project" value="TreeGrafter"/>
</dbReference>
<feature type="domain" description="Large ribosomal subunit protein bL12 oligomerization" evidence="7">
    <location>
        <begin position="17"/>
        <end position="60"/>
    </location>
</feature>
<comment type="subunit">
    <text evidence="4">Homodimer. Part of the ribosomal stalk of the 50S ribosomal subunit. Forms a multimeric L10(L12)X complex, where L10 forms an elongated spine to which 2 to 4 L12 dimers bind in a sequential fashion. Binds GTP-bound translation factors.</text>
</comment>
<proteinExistence type="inferred from homology"/>
<dbReference type="SUPFAM" id="SSF54736">
    <property type="entry name" value="ClpS-like"/>
    <property type="match status" value="1"/>
</dbReference>
<dbReference type="Pfam" id="PF00542">
    <property type="entry name" value="Ribosomal_L12"/>
    <property type="match status" value="1"/>
</dbReference>